<dbReference type="OrthoDB" id="3176171at2759"/>
<dbReference type="SMART" id="SM00129">
    <property type="entry name" value="KISc"/>
    <property type="match status" value="1"/>
</dbReference>
<keyword evidence="4" id="KW-1185">Reference proteome</keyword>
<comment type="similarity">
    <text evidence="1">Belongs to the TRAFAC class myosin-kinesin ATPase superfamily. Kinesin family.</text>
</comment>
<dbReference type="GO" id="GO:0003777">
    <property type="term" value="F:microtubule motor activity"/>
    <property type="evidence" value="ECO:0007669"/>
    <property type="project" value="InterPro"/>
</dbReference>
<feature type="binding site" evidence="1">
    <location>
        <begin position="84"/>
        <end position="91"/>
    </location>
    <ligand>
        <name>ATP</name>
        <dbReference type="ChEBI" id="CHEBI:30616"/>
    </ligand>
</feature>
<dbReference type="Proteomes" id="UP000654075">
    <property type="component" value="Unassembled WGS sequence"/>
</dbReference>
<sequence>AAAPPANVQVVCRVRPSGEYSESSLAIESGDGGDIISLAGAARTFSVTKAFGQESRQEDVFECVGLPSLDYVTQGYGACVLAYGQTGSGKTWTMTGNGEAPGLIPRMIENLFHRLISGFQDFTVHCQYLEIYKEKVRDLFNPARARNPWDAPGPKVNIRYDGKKVRIENAKRLTFTGNAGGAGAKQAPETQ</sequence>
<organism evidence="3 4">
    <name type="scientific">Polarella glacialis</name>
    <name type="common">Dinoflagellate</name>
    <dbReference type="NCBI Taxonomy" id="89957"/>
    <lineage>
        <taxon>Eukaryota</taxon>
        <taxon>Sar</taxon>
        <taxon>Alveolata</taxon>
        <taxon>Dinophyceae</taxon>
        <taxon>Suessiales</taxon>
        <taxon>Suessiaceae</taxon>
        <taxon>Polarella</taxon>
    </lineage>
</organism>
<dbReference type="AlphaFoldDB" id="A0A813H779"/>
<dbReference type="EMBL" id="CAJNNV010030787">
    <property type="protein sequence ID" value="CAE8633503.1"/>
    <property type="molecule type" value="Genomic_DNA"/>
</dbReference>
<dbReference type="PROSITE" id="PS50067">
    <property type="entry name" value="KINESIN_MOTOR_2"/>
    <property type="match status" value="1"/>
</dbReference>
<evidence type="ECO:0000256" key="1">
    <source>
        <dbReference type="PROSITE-ProRule" id="PRU00283"/>
    </source>
</evidence>
<dbReference type="InterPro" id="IPR027640">
    <property type="entry name" value="Kinesin-like_fam"/>
</dbReference>
<dbReference type="GO" id="GO:0008017">
    <property type="term" value="F:microtubule binding"/>
    <property type="evidence" value="ECO:0007669"/>
    <property type="project" value="InterPro"/>
</dbReference>
<proteinExistence type="inferred from homology"/>
<evidence type="ECO:0000313" key="3">
    <source>
        <dbReference type="EMBL" id="CAE8633503.1"/>
    </source>
</evidence>
<dbReference type="GO" id="GO:0005874">
    <property type="term" value="C:microtubule"/>
    <property type="evidence" value="ECO:0007669"/>
    <property type="project" value="TreeGrafter"/>
</dbReference>
<dbReference type="InterPro" id="IPR027417">
    <property type="entry name" value="P-loop_NTPase"/>
</dbReference>
<evidence type="ECO:0000313" key="4">
    <source>
        <dbReference type="Proteomes" id="UP000654075"/>
    </source>
</evidence>
<dbReference type="PANTHER" id="PTHR24115">
    <property type="entry name" value="KINESIN-RELATED"/>
    <property type="match status" value="1"/>
</dbReference>
<keyword evidence="1" id="KW-0547">Nucleotide-binding</keyword>
<feature type="non-terminal residue" evidence="3">
    <location>
        <position position="1"/>
    </location>
</feature>
<dbReference type="GO" id="GO:0016887">
    <property type="term" value="F:ATP hydrolysis activity"/>
    <property type="evidence" value="ECO:0007669"/>
    <property type="project" value="TreeGrafter"/>
</dbReference>
<feature type="non-terminal residue" evidence="3">
    <location>
        <position position="191"/>
    </location>
</feature>
<evidence type="ECO:0000259" key="2">
    <source>
        <dbReference type="PROSITE" id="PS50067"/>
    </source>
</evidence>
<dbReference type="Pfam" id="PF00225">
    <property type="entry name" value="Kinesin"/>
    <property type="match status" value="1"/>
</dbReference>
<accession>A0A813H779</accession>
<dbReference type="GO" id="GO:0005871">
    <property type="term" value="C:kinesin complex"/>
    <property type="evidence" value="ECO:0007669"/>
    <property type="project" value="TreeGrafter"/>
</dbReference>
<dbReference type="Gene3D" id="3.40.850.10">
    <property type="entry name" value="Kinesin motor domain"/>
    <property type="match status" value="1"/>
</dbReference>
<dbReference type="GO" id="GO:0007018">
    <property type="term" value="P:microtubule-based movement"/>
    <property type="evidence" value="ECO:0007669"/>
    <property type="project" value="InterPro"/>
</dbReference>
<comment type="caution">
    <text evidence="3">The sequence shown here is derived from an EMBL/GenBank/DDBJ whole genome shotgun (WGS) entry which is preliminary data.</text>
</comment>
<dbReference type="InterPro" id="IPR001752">
    <property type="entry name" value="Kinesin_motor_dom"/>
</dbReference>
<feature type="domain" description="Kinesin motor" evidence="2">
    <location>
        <begin position="7"/>
        <end position="191"/>
    </location>
</feature>
<name>A0A813H779_POLGL</name>
<gene>
    <name evidence="3" type="ORF">PGLA1383_LOCUS49374</name>
</gene>
<keyword evidence="1" id="KW-0067">ATP-binding</keyword>
<dbReference type="PANTHER" id="PTHR24115:SF162">
    <property type="entry name" value="KINESIN-LIKE PROTEIN KIN-14E"/>
    <property type="match status" value="1"/>
</dbReference>
<dbReference type="GO" id="GO:0005524">
    <property type="term" value="F:ATP binding"/>
    <property type="evidence" value="ECO:0007669"/>
    <property type="project" value="UniProtKB-UniRule"/>
</dbReference>
<dbReference type="SUPFAM" id="SSF52540">
    <property type="entry name" value="P-loop containing nucleoside triphosphate hydrolases"/>
    <property type="match status" value="1"/>
</dbReference>
<protein>
    <recommendedName>
        <fullName evidence="2">Kinesin motor domain-containing protein</fullName>
    </recommendedName>
</protein>
<dbReference type="InterPro" id="IPR036961">
    <property type="entry name" value="Kinesin_motor_dom_sf"/>
</dbReference>
<reference evidence="3" key="1">
    <citation type="submission" date="2021-02" db="EMBL/GenBank/DDBJ databases">
        <authorList>
            <person name="Dougan E. K."/>
            <person name="Rhodes N."/>
            <person name="Thang M."/>
            <person name="Chan C."/>
        </authorList>
    </citation>
    <scope>NUCLEOTIDE SEQUENCE</scope>
</reference>
<keyword evidence="1" id="KW-0505">Motor protein</keyword>